<dbReference type="AlphaFoldDB" id="A0A428SSJ8"/>
<proteinExistence type="predicted"/>
<feature type="compositionally biased region" description="Polar residues" evidence="1">
    <location>
        <begin position="36"/>
        <end position="47"/>
    </location>
</feature>
<organism evidence="2 3">
    <name type="scientific">Fusarium oligoseptatum</name>
    <dbReference type="NCBI Taxonomy" id="2604345"/>
    <lineage>
        <taxon>Eukaryota</taxon>
        <taxon>Fungi</taxon>
        <taxon>Dikarya</taxon>
        <taxon>Ascomycota</taxon>
        <taxon>Pezizomycotina</taxon>
        <taxon>Sordariomycetes</taxon>
        <taxon>Hypocreomycetidae</taxon>
        <taxon>Hypocreales</taxon>
        <taxon>Nectriaceae</taxon>
        <taxon>Fusarium</taxon>
        <taxon>Fusarium solani species complex</taxon>
    </lineage>
</organism>
<comment type="caution">
    <text evidence="2">The sequence shown here is derived from an EMBL/GenBank/DDBJ whole genome shotgun (WGS) entry which is preliminary data.</text>
</comment>
<evidence type="ECO:0000313" key="3">
    <source>
        <dbReference type="Proteomes" id="UP000287144"/>
    </source>
</evidence>
<evidence type="ECO:0000313" key="2">
    <source>
        <dbReference type="EMBL" id="RSL92769.1"/>
    </source>
</evidence>
<keyword evidence="3" id="KW-1185">Reference proteome</keyword>
<dbReference type="Proteomes" id="UP000287144">
    <property type="component" value="Unassembled WGS sequence"/>
</dbReference>
<sequence length="211" mass="23979">MVHHSPNQKAITTEESQVHLRVVQPGQGLEEAVGRSLSNPTQIQSRTAGCHNAAEEAHKEVQLLADKWLAATQSTTRTNSRVQKFRASLKRRCPSDLYIKKTHERDSQLHRIEDVMKFAESEWAAMGIARPLFRRASIVFGPPFKAPQTPAEHAKDEVISNDFADCDNKDLLGKRFDKTSLETLEDAEDEIIKQWLMFVQLNYQPLRIPGH</sequence>
<protein>
    <submittedName>
        <fullName evidence="2">Uncharacterized protein</fullName>
    </submittedName>
</protein>
<name>A0A428SSJ8_9HYPO</name>
<feature type="region of interest" description="Disordered" evidence="1">
    <location>
        <begin position="32"/>
        <end position="51"/>
    </location>
</feature>
<reference evidence="2 3" key="1">
    <citation type="submission" date="2017-06" db="EMBL/GenBank/DDBJ databases">
        <title>Comparative genomic analysis of Ambrosia Fusariam Clade fungi.</title>
        <authorList>
            <person name="Stajich J.E."/>
            <person name="Carrillo J."/>
            <person name="Kijimoto T."/>
            <person name="Eskalen A."/>
            <person name="O'Donnell K."/>
            <person name="Kasson M."/>
        </authorList>
    </citation>
    <scope>NUCLEOTIDE SEQUENCE [LARGE SCALE GENOMIC DNA]</scope>
    <source>
        <strain evidence="2 3">NRRL62579</strain>
    </source>
</reference>
<dbReference type="EMBL" id="NKCK01000196">
    <property type="protein sequence ID" value="RSL92769.1"/>
    <property type="molecule type" value="Genomic_DNA"/>
</dbReference>
<evidence type="ECO:0000256" key="1">
    <source>
        <dbReference type="SAM" id="MobiDB-lite"/>
    </source>
</evidence>
<accession>A0A428SSJ8</accession>
<gene>
    <name evidence="2" type="ORF">CEP52_013617</name>
</gene>